<dbReference type="AlphaFoldDB" id="A0AA90NDU0"/>
<name>A0AA90NDU0_9ACTN</name>
<gene>
    <name evidence="3" type="ORF">Q7X28_05285</name>
</gene>
<proteinExistence type="predicted"/>
<evidence type="ECO:0000313" key="4">
    <source>
        <dbReference type="Proteomes" id="UP001178281"/>
    </source>
</evidence>
<dbReference type="InterPro" id="IPR013094">
    <property type="entry name" value="AB_hydrolase_3"/>
</dbReference>
<comment type="caution">
    <text evidence="3">The sequence shown here is derived from an EMBL/GenBank/DDBJ whole genome shotgun (WGS) entry which is preliminary data.</text>
</comment>
<feature type="domain" description="Alpha/beta hydrolase fold-3" evidence="2">
    <location>
        <begin position="75"/>
        <end position="279"/>
    </location>
</feature>
<keyword evidence="4" id="KW-1185">Reference proteome</keyword>
<dbReference type="PANTHER" id="PTHR48081">
    <property type="entry name" value="AB HYDROLASE SUPERFAMILY PROTEIN C4A8.06C"/>
    <property type="match status" value="1"/>
</dbReference>
<dbReference type="PANTHER" id="PTHR48081:SF8">
    <property type="entry name" value="ALPHA_BETA HYDROLASE FOLD-3 DOMAIN-CONTAINING PROTEIN-RELATED"/>
    <property type="match status" value="1"/>
</dbReference>
<sequence>MPLHAQAAAHLAAVADAPPLHTLTVPEVRHAIRGYLGMQRPAPTVAEVQYSYIVGPGSALPVRIYRDGPPAGPVILMLHGSGFVGADIEVSDQPARVLARDTGATVITVDYRKAPEHPYPAALDDAAAALDWIASGQLDVDTDRIAVIGDSAGGTLAAALVQRVRDSGGPRIAAQALIYPPLRPGDYDAIPADEVGLSAPDMDWFWRQYLPDGQDGPGRTPSGAAPLDATDFAALPTAFVATAEYDVLRGHGERYVRALTAAGVPATHIDYPGTLHGFYWMDAVLDTALDLQRDLASWLRDTLNGAR</sequence>
<dbReference type="Proteomes" id="UP001178281">
    <property type="component" value="Unassembled WGS sequence"/>
</dbReference>
<evidence type="ECO:0000259" key="2">
    <source>
        <dbReference type="Pfam" id="PF07859"/>
    </source>
</evidence>
<organism evidence="3 4">
    <name type="scientific">Tsukamurella strandjordii</name>
    <dbReference type="NCBI Taxonomy" id="147577"/>
    <lineage>
        <taxon>Bacteria</taxon>
        <taxon>Bacillati</taxon>
        <taxon>Actinomycetota</taxon>
        <taxon>Actinomycetes</taxon>
        <taxon>Mycobacteriales</taxon>
        <taxon>Tsukamurellaceae</taxon>
        <taxon>Tsukamurella</taxon>
    </lineage>
</organism>
<dbReference type="InterPro" id="IPR029058">
    <property type="entry name" value="AB_hydrolase_fold"/>
</dbReference>
<dbReference type="Gene3D" id="3.40.50.1820">
    <property type="entry name" value="alpha/beta hydrolase"/>
    <property type="match status" value="1"/>
</dbReference>
<evidence type="ECO:0000256" key="1">
    <source>
        <dbReference type="ARBA" id="ARBA00022801"/>
    </source>
</evidence>
<keyword evidence="1 3" id="KW-0378">Hydrolase</keyword>
<accession>A0AA90NDU0</accession>
<dbReference type="RefSeq" id="WP_305110566.1">
    <property type="nucleotide sequence ID" value="NZ_JAUTIX010000002.1"/>
</dbReference>
<evidence type="ECO:0000313" key="3">
    <source>
        <dbReference type="EMBL" id="MDP0397333.1"/>
    </source>
</evidence>
<protein>
    <submittedName>
        <fullName evidence="3">Alpha/beta hydrolase</fullName>
    </submittedName>
</protein>
<dbReference type="GO" id="GO:0016787">
    <property type="term" value="F:hydrolase activity"/>
    <property type="evidence" value="ECO:0007669"/>
    <property type="project" value="UniProtKB-KW"/>
</dbReference>
<dbReference type="InterPro" id="IPR050300">
    <property type="entry name" value="GDXG_lipolytic_enzyme"/>
</dbReference>
<dbReference type="Pfam" id="PF07859">
    <property type="entry name" value="Abhydrolase_3"/>
    <property type="match status" value="1"/>
</dbReference>
<reference evidence="3" key="1">
    <citation type="submission" date="2023-08" db="EMBL/GenBank/DDBJ databases">
        <title>The draft genome of Tsukamurella strandjordii strain 050030.</title>
        <authorList>
            <person name="Zhao F."/>
            <person name="Feng Y."/>
            <person name="Zong Z."/>
        </authorList>
    </citation>
    <scope>NUCLEOTIDE SEQUENCE</scope>
    <source>
        <strain evidence="3">050030</strain>
    </source>
</reference>
<dbReference type="EMBL" id="JAUTIX010000002">
    <property type="protein sequence ID" value="MDP0397333.1"/>
    <property type="molecule type" value="Genomic_DNA"/>
</dbReference>
<dbReference type="SUPFAM" id="SSF53474">
    <property type="entry name" value="alpha/beta-Hydrolases"/>
    <property type="match status" value="1"/>
</dbReference>